<keyword evidence="2" id="KW-1185">Reference proteome</keyword>
<proteinExistence type="predicted"/>
<reference evidence="1 2" key="1">
    <citation type="submission" date="2008-10" db="EMBL/GenBank/DDBJ databases">
        <authorList>
            <person name="Qin X."/>
            <person name="Bachman B."/>
            <person name="Battles P."/>
            <person name="Bell A."/>
            <person name="Bess C."/>
            <person name="Bickham C."/>
            <person name="Chaboub L."/>
            <person name="Chen D."/>
            <person name="Coyle M."/>
            <person name="Deiros D.R."/>
            <person name="Dinh H."/>
            <person name="Forbes L."/>
            <person name="Fowler G."/>
            <person name="Francisco L."/>
            <person name="Fu Q."/>
            <person name="Gubbala S."/>
            <person name="Hale W."/>
            <person name="Han Y."/>
            <person name="Hemphill L."/>
            <person name="Highlander S.K."/>
            <person name="Hirani K."/>
            <person name="Hogues M."/>
            <person name="Jackson L."/>
            <person name="Jakkamsetti A."/>
            <person name="Javaid M."/>
            <person name="Jiang H."/>
            <person name="Korchina V."/>
            <person name="Kovar C."/>
            <person name="Lara F."/>
            <person name="Lee S."/>
            <person name="Mata R."/>
            <person name="Mathew T."/>
            <person name="Moen C."/>
            <person name="Morales K."/>
            <person name="Munidasa M."/>
            <person name="Nazareth L."/>
            <person name="Ngo R."/>
            <person name="Nguyen L."/>
            <person name="Okwuonu G."/>
            <person name="Ongeri F."/>
            <person name="Patil S."/>
            <person name="Petrosino J."/>
            <person name="Pham C."/>
            <person name="Pham P."/>
            <person name="Pu L.-L."/>
            <person name="Puazo M."/>
            <person name="Raj R."/>
            <person name="Reid J."/>
            <person name="Rouhana J."/>
            <person name="Saada N."/>
            <person name="Shang Y."/>
            <person name="Simmons D."/>
            <person name="Thornton R."/>
            <person name="Warren J."/>
            <person name="Weissenberger G."/>
            <person name="Zhang J."/>
            <person name="Zhang L."/>
            <person name="Zhou C."/>
            <person name="Zhu D."/>
            <person name="Muzny D."/>
            <person name="Worley K."/>
            <person name="Gibbs R."/>
        </authorList>
    </citation>
    <scope>NUCLEOTIDE SEQUENCE [LARGE SCALE GENOMIC DNA]</scope>
    <source>
        <strain evidence="1 2">ATCC 51172</strain>
    </source>
</reference>
<dbReference type="HOGENOM" id="CLU_101264_0_0_9"/>
<dbReference type="eggNOG" id="COG3451">
    <property type="taxonomic scope" value="Bacteria"/>
</dbReference>
<accession>C2BCP9</accession>
<dbReference type="AlphaFoldDB" id="C2BCP9"/>
<protein>
    <recommendedName>
        <fullName evidence="3">Conjugal transfer protein TraE</fullName>
    </recommendedName>
</protein>
<dbReference type="Proteomes" id="UP000005984">
    <property type="component" value="Unassembled WGS sequence"/>
</dbReference>
<sequence>MKKANISKEKGKPKKKLSFFGGKKKKSVQETIPYLRMLRNGICQVEKNKFNKMIRFLDINYQLSTEEDKESIFNEFSSFLNYFDPSVDIELSYINRIGKNEEVEKNINVPDRNDSYNEIRKEYREMLKNQSQKGNNGLTKYMYITFSLQAQDLKEATTRLERMEMDILNNFKQMGVKAYVLSGYERLKVIHDILNPNKNFVFSFEDLKYSGLSTKDYIVPASFNFSSTINLKLENTLEK</sequence>
<evidence type="ECO:0008006" key="3">
    <source>
        <dbReference type="Google" id="ProtNLM"/>
    </source>
</evidence>
<comment type="caution">
    <text evidence="1">The sequence shown here is derived from an EMBL/GenBank/DDBJ whole genome shotgun (WGS) entry which is preliminary data.</text>
</comment>
<dbReference type="EMBL" id="ABYO01000009">
    <property type="protein sequence ID" value="EEI87316.1"/>
    <property type="molecule type" value="Genomic_DNA"/>
</dbReference>
<name>C2BCP9_9FIRM</name>
<organism evidence="1 2">
    <name type="scientific">Anaerococcus lactolyticus ATCC 51172</name>
    <dbReference type="NCBI Taxonomy" id="525254"/>
    <lineage>
        <taxon>Bacteria</taxon>
        <taxon>Bacillati</taxon>
        <taxon>Bacillota</taxon>
        <taxon>Tissierellia</taxon>
        <taxon>Tissierellales</taxon>
        <taxon>Peptoniphilaceae</taxon>
        <taxon>Anaerococcus</taxon>
    </lineage>
</organism>
<evidence type="ECO:0000313" key="2">
    <source>
        <dbReference type="Proteomes" id="UP000005984"/>
    </source>
</evidence>
<gene>
    <name evidence="1" type="ORF">HMPREF0072_0119</name>
</gene>
<evidence type="ECO:0000313" key="1">
    <source>
        <dbReference type="EMBL" id="EEI87316.1"/>
    </source>
</evidence>
<dbReference type="STRING" id="525254.HMPREF0072_0119"/>